<sequence length="386" mass="40063">MRKALLVSAVALAMAGCAAQQPTGQVTVRDLSMAREATTPASYTVAPGDTLYGIAWRHDMDYRELARLNAIGPPYQLQPGQQLRLGGGEGGQAPAGGADVAASSGVRVTPLGEAPADGERDWLAPDEAAIERNRRLTATPLGAEAGAATSQVAEEDDALVAPGPVVNPDSPGADGRLSERDLAEREAREARQAQEAAAREPAVESSSTASRDTGAEAVADTQSSSTPEDTAAGESEAADAATPAETAAPADETRRQRTYTPVAEVPWQWPVDGEVVGNFGDAGNITAGIDIAGQKGQPVKAAGPGIVVYAGSGVRGYGNLILLKHNDDFLSAYAHNDSLNVSENDVVEAGEVIATMGDTDADRVKLHFEVRRNGQPQDPLTFLPPR</sequence>
<dbReference type="PROSITE" id="PS51257">
    <property type="entry name" value="PROKAR_LIPOPROTEIN"/>
    <property type="match status" value="1"/>
</dbReference>
<proteinExistence type="inferred from homology"/>
<evidence type="ECO:0000313" key="6">
    <source>
        <dbReference type="Proteomes" id="UP000321275"/>
    </source>
</evidence>
<keyword evidence="3" id="KW-0732">Signal</keyword>
<reference evidence="5 6" key="1">
    <citation type="submission" date="2019-07" db="EMBL/GenBank/DDBJ databases">
        <title>Whole genome shotgun sequence of Halomonas pacifica NBRC 102220.</title>
        <authorList>
            <person name="Hosoyama A."/>
            <person name="Uohara A."/>
            <person name="Ohji S."/>
            <person name="Ichikawa N."/>
        </authorList>
    </citation>
    <scope>NUCLEOTIDE SEQUENCE [LARGE SCALE GENOMIC DNA]</scope>
    <source>
        <strain evidence="5 6">NBRC 102220</strain>
    </source>
</reference>
<evidence type="ECO:0000256" key="1">
    <source>
        <dbReference type="ARBA" id="ARBA00038420"/>
    </source>
</evidence>
<evidence type="ECO:0000256" key="3">
    <source>
        <dbReference type="SAM" id="SignalP"/>
    </source>
</evidence>
<feature type="compositionally biased region" description="Basic and acidic residues" evidence="2">
    <location>
        <begin position="176"/>
        <end position="202"/>
    </location>
</feature>
<dbReference type="Pfam" id="PF01551">
    <property type="entry name" value="Peptidase_M23"/>
    <property type="match status" value="1"/>
</dbReference>
<feature type="compositionally biased region" description="Low complexity" evidence="2">
    <location>
        <begin position="228"/>
        <end position="250"/>
    </location>
</feature>
<dbReference type="PANTHER" id="PTHR21666">
    <property type="entry name" value="PEPTIDASE-RELATED"/>
    <property type="match status" value="1"/>
</dbReference>
<dbReference type="InterPro" id="IPR050570">
    <property type="entry name" value="Cell_wall_metabolism_enzyme"/>
</dbReference>
<accession>A0A510X8X3</accession>
<evidence type="ECO:0000256" key="2">
    <source>
        <dbReference type="SAM" id="MobiDB-lite"/>
    </source>
</evidence>
<dbReference type="CDD" id="cd00118">
    <property type="entry name" value="LysM"/>
    <property type="match status" value="1"/>
</dbReference>
<dbReference type="Gene3D" id="3.10.350.10">
    <property type="entry name" value="LysM domain"/>
    <property type="match status" value="1"/>
</dbReference>
<feature type="compositionally biased region" description="Gly residues" evidence="2">
    <location>
        <begin position="85"/>
        <end position="94"/>
    </location>
</feature>
<dbReference type="SUPFAM" id="SSF51261">
    <property type="entry name" value="Duplicated hybrid motif"/>
    <property type="match status" value="1"/>
</dbReference>
<comment type="caution">
    <text evidence="5">The sequence shown here is derived from an EMBL/GenBank/DDBJ whole genome shotgun (WGS) entry which is preliminary data.</text>
</comment>
<feature type="region of interest" description="Disordered" evidence="2">
    <location>
        <begin position="145"/>
        <end position="261"/>
    </location>
</feature>
<comment type="similarity">
    <text evidence="1">Belongs to the E.coli NlpD/Haemophilus LppB family.</text>
</comment>
<dbReference type="EMBL" id="BJUK01000012">
    <property type="protein sequence ID" value="GEK47147.1"/>
    <property type="molecule type" value="Genomic_DNA"/>
</dbReference>
<dbReference type="CDD" id="cd12797">
    <property type="entry name" value="M23_peptidase"/>
    <property type="match status" value="1"/>
</dbReference>
<dbReference type="Proteomes" id="UP000321275">
    <property type="component" value="Unassembled WGS sequence"/>
</dbReference>
<gene>
    <name evidence="5" type="primary">nlpD</name>
    <name evidence="5" type="ORF">HPA02_14300</name>
</gene>
<evidence type="ECO:0000259" key="4">
    <source>
        <dbReference type="PROSITE" id="PS51782"/>
    </source>
</evidence>
<dbReference type="InterPro" id="IPR036779">
    <property type="entry name" value="LysM_dom_sf"/>
</dbReference>
<feature type="chain" id="PRO_5021943242" evidence="3">
    <location>
        <begin position="20"/>
        <end position="386"/>
    </location>
</feature>
<feature type="signal peptide" evidence="3">
    <location>
        <begin position="1"/>
        <end position="19"/>
    </location>
</feature>
<protein>
    <submittedName>
        <fullName evidence="5">Peptidoglycan-binding protein</fullName>
    </submittedName>
</protein>
<dbReference type="Gene3D" id="2.70.70.10">
    <property type="entry name" value="Glucose Permease (Domain IIA)"/>
    <property type="match status" value="1"/>
</dbReference>
<dbReference type="SMART" id="SM00257">
    <property type="entry name" value="LysM"/>
    <property type="match status" value="1"/>
</dbReference>
<feature type="domain" description="LysM" evidence="4">
    <location>
        <begin position="41"/>
        <end position="85"/>
    </location>
</feature>
<dbReference type="OrthoDB" id="9795421at2"/>
<name>A0A510X8X3_9GAMM</name>
<organism evidence="5 6">
    <name type="scientific">Bisbaumannia pacifica</name>
    <dbReference type="NCBI Taxonomy" id="77098"/>
    <lineage>
        <taxon>Bacteria</taxon>
        <taxon>Pseudomonadati</taxon>
        <taxon>Pseudomonadota</taxon>
        <taxon>Gammaproteobacteria</taxon>
        <taxon>Oceanospirillales</taxon>
        <taxon>Halomonadaceae</taxon>
        <taxon>Bisbaumannia</taxon>
    </lineage>
</organism>
<dbReference type="GO" id="GO:0009279">
    <property type="term" value="C:cell outer membrane"/>
    <property type="evidence" value="ECO:0007669"/>
    <property type="project" value="TreeGrafter"/>
</dbReference>
<evidence type="ECO:0000313" key="5">
    <source>
        <dbReference type="EMBL" id="GEK47147.1"/>
    </source>
</evidence>
<dbReference type="GO" id="GO:0004222">
    <property type="term" value="F:metalloendopeptidase activity"/>
    <property type="evidence" value="ECO:0007669"/>
    <property type="project" value="TreeGrafter"/>
</dbReference>
<dbReference type="PANTHER" id="PTHR21666:SF263">
    <property type="entry name" value="MUREIN HYDROLASE ACTIVATOR NLPD"/>
    <property type="match status" value="1"/>
</dbReference>
<dbReference type="InterPro" id="IPR011055">
    <property type="entry name" value="Dup_hybrid_motif"/>
</dbReference>
<dbReference type="PROSITE" id="PS51782">
    <property type="entry name" value="LYSM"/>
    <property type="match status" value="1"/>
</dbReference>
<dbReference type="SUPFAM" id="SSF54106">
    <property type="entry name" value="LysM domain"/>
    <property type="match status" value="1"/>
</dbReference>
<dbReference type="GO" id="GO:0032153">
    <property type="term" value="C:cell division site"/>
    <property type="evidence" value="ECO:0007669"/>
    <property type="project" value="TreeGrafter"/>
</dbReference>
<dbReference type="InterPro" id="IPR016047">
    <property type="entry name" value="M23ase_b-sheet_dom"/>
</dbReference>
<feature type="region of interest" description="Disordered" evidence="2">
    <location>
        <begin position="79"/>
        <end position="102"/>
    </location>
</feature>
<dbReference type="RefSeq" id="WP_146802409.1">
    <property type="nucleotide sequence ID" value="NZ_BJUK01000012.1"/>
</dbReference>
<keyword evidence="6" id="KW-1185">Reference proteome</keyword>
<dbReference type="AlphaFoldDB" id="A0A510X8X3"/>
<dbReference type="Pfam" id="PF01476">
    <property type="entry name" value="LysM"/>
    <property type="match status" value="1"/>
</dbReference>
<dbReference type="InterPro" id="IPR018392">
    <property type="entry name" value="LysM"/>
</dbReference>